<dbReference type="PANTHER" id="PTHR43649">
    <property type="entry name" value="ARABINOSE-BINDING PROTEIN-RELATED"/>
    <property type="match status" value="1"/>
</dbReference>
<dbReference type="SUPFAM" id="SSF53850">
    <property type="entry name" value="Periplasmic binding protein-like II"/>
    <property type="match status" value="1"/>
</dbReference>
<dbReference type="Pfam" id="PF01547">
    <property type="entry name" value="SBP_bac_1"/>
    <property type="match status" value="1"/>
</dbReference>
<dbReference type="AlphaFoldDB" id="A0A6J7SK51"/>
<evidence type="ECO:0000313" key="1">
    <source>
        <dbReference type="EMBL" id="CAB5041232.1"/>
    </source>
</evidence>
<organism evidence="1">
    <name type="scientific">freshwater metagenome</name>
    <dbReference type="NCBI Taxonomy" id="449393"/>
    <lineage>
        <taxon>unclassified sequences</taxon>
        <taxon>metagenomes</taxon>
        <taxon>ecological metagenomes</taxon>
    </lineage>
</organism>
<name>A0A6J7SK51_9ZZZZ</name>
<dbReference type="Gene3D" id="3.40.190.10">
    <property type="entry name" value="Periplasmic binding protein-like II"/>
    <property type="match status" value="2"/>
</dbReference>
<gene>
    <name evidence="1" type="ORF">UFOPK4242_00484</name>
</gene>
<dbReference type="EMBL" id="CAFBQC010000016">
    <property type="protein sequence ID" value="CAB5041232.1"/>
    <property type="molecule type" value="Genomic_DNA"/>
</dbReference>
<dbReference type="InterPro" id="IPR050490">
    <property type="entry name" value="Bact_solute-bd_prot1"/>
</dbReference>
<sequence>MIKGRMGKAFSIITAVALVFAISGLVTHANAATKKVTLKVWDPGLMGHLTNGALDTKTSFIYKAKVAYEKLNPHVTIAISEIDGGVSDTQFKAASIAKNGPDIKIGFAGGNTLSFAAFLEPLDKHFTKAELALIKGTGTVREGYNPTGPLLAMPYGAGSYFYVFYDKRIMASHNIDMSTPPKTWEAFLDLANTLKASGVDTPIWETNLEGYTGAWVIASLVGGQLGPNAFFDMYTGKTKVNSAAMVKAYEGYQKLYTTGVTNADATTAGQGDRLNGFLAGKGAMIIDGGWDNDPIFKAMGSNAGTFAIPQLAGSKYPKILAGGTNVAVAVTKYSKNKVEAIKFLKYLMQAKTIDTYVKITQTEPSNHVNADATVIVNPLLKAQARDVAKNPQVYPFDNIMPGPTNDLFYKLNASVALGQTTPADAVKQLQASLAENK</sequence>
<reference evidence="1" key="1">
    <citation type="submission" date="2020-05" db="EMBL/GenBank/DDBJ databases">
        <authorList>
            <person name="Chiriac C."/>
            <person name="Salcher M."/>
            <person name="Ghai R."/>
            <person name="Kavagutti S V."/>
        </authorList>
    </citation>
    <scope>NUCLEOTIDE SEQUENCE</scope>
</reference>
<accession>A0A6J7SK51</accession>
<dbReference type="InterPro" id="IPR006059">
    <property type="entry name" value="SBP"/>
</dbReference>
<dbReference type="PANTHER" id="PTHR43649:SF12">
    <property type="entry name" value="DIACETYLCHITOBIOSE BINDING PROTEIN DASA"/>
    <property type="match status" value="1"/>
</dbReference>
<protein>
    <submittedName>
        <fullName evidence="1">Unannotated protein</fullName>
    </submittedName>
</protein>
<proteinExistence type="predicted"/>